<name>A0A084EUF9_SPHYA</name>
<protein>
    <submittedName>
        <fullName evidence="2">Uncharacterized protein</fullName>
    </submittedName>
</protein>
<proteinExistence type="predicted"/>
<dbReference type="PATRIC" id="fig|13690.10.peg.287"/>
<keyword evidence="1" id="KW-0732">Signal</keyword>
<organism evidence="2 3">
    <name type="scientific">Sphingobium yanoikuyae</name>
    <name type="common">Sphingomonas yanoikuyae</name>
    <dbReference type="NCBI Taxonomy" id="13690"/>
    <lineage>
        <taxon>Bacteria</taxon>
        <taxon>Pseudomonadati</taxon>
        <taxon>Pseudomonadota</taxon>
        <taxon>Alphaproteobacteria</taxon>
        <taxon>Sphingomonadales</taxon>
        <taxon>Sphingomonadaceae</taxon>
        <taxon>Sphingobium</taxon>
    </lineage>
</organism>
<gene>
    <name evidence="2" type="ORF">CP98_00279</name>
</gene>
<feature type="chain" id="PRO_5001774659" evidence="1">
    <location>
        <begin position="39"/>
        <end position="152"/>
    </location>
</feature>
<reference evidence="2 3" key="1">
    <citation type="submission" date="2014-03" db="EMBL/GenBank/DDBJ databases">
        <title>Genome sequence of Sphingobium yanoikuyae B1.</title>
        <authorList>
            <person name="Gan H.M."/>
            <person name="Gan H.Y."/>
            <person name="Savka M.A."/>
        </authorList>
    </citation>
    <scope>NUCLEOTIDE SEQUENCE [LARGE SCALE GENOMIC DNA]</scope>
    <source>
        <strain evidence="2 3">B1</strain>
    </source>
</reference>
<dbReference type="EMBL" id="JGVR01000001">
    <property type="protein sequence ID" value="KEZ21601.1"/>
    <property type="molecule type" value="Genomic_DNA"/>
</dbReference>
<dbReference type="AlphaFoldDB" id="A0A084EUF9"/>
<dbReference type="Proteomes" id="UP000028534">
    <property type="component" value="Unassembled WGS sequence"/>
</dbReference>
<comment type="caution">
    <text evidence="2">The sequence shown here is derived from an EMBL/GenBank/DDBJ whole genome shotgun (WGS) entry which is preliminary data.</text>
</comment>
<dbReference type="eggNOG" id="ENOG5031185">
    <property type="taxonomic scope" value="Bacteria"/>
</dbReference>
<accession>A0A084EUF9</accession>
<sequence length="152" mass="16596">MAGSNIPLPLRIDIVQPVPMTKAPLALALILLAATSCAQGETIDGIAYGEKATLSGIWFTNFENSRFLECNDSCEGDSLSEWASIACADKSCAMLDQPARRIMGAKSQEPPEGAFRIRFIGRRGLAPHKSRYLGDGEKDVWIDQLLDIRRAD</sequence>
<feature type="signal peptide" evidence="1">
    <location>
        <begin position="1"/>
        <end position="38"/>
    </location>
</feature>
<evidence type="ECO:0000313" key="3">
    <source>
        <dbReference type="Proteomes" id="UP000028534"/>
    </source>
</evidence>
<evidence type="ECO:0000256" key="1">
    <source>
        <dbReference type="SAM" id="SignalP"/>
    </source>
</evidence>
<evidence type="ECO:0000313" key="2">
    <source>
        <dbReference type="EMBL" id="KEZ21601.1"/>
    </source>
</evidence>